<name>A0ABV3EQA8_9ACTN</name>
<evidence type="ECO:0000313" key="4">
    <source>
        <dbReference type="Proteomes" id="UP001551584"/>
    </source>
</evidence>
<dbReference type="Gene3D" id="3.40.50.620">
    <property type="entry name" value="HUPs"/>
    <property type="match status" value="2"/>
</dbReference>
<evidence type="ECO:0000259" key="2">
    <source>
        <dbReference type="Pfam" id="PF00582"/>
    </source>
</evidence>
<dbReference type="RefSeq" id="WP_359272427.1">
    <property type="nucleotide sequence ID" value="NZ_JBEZNA010000027.1"/>
</dbReference>
<sequence length="299" mass="31278">MTRTIIAAIDGSPASRAAAGWAAREAELRALPLKLVQVWEPLPDRLAAATASDPTTIEHWSGKVLRSVAEEIAARHPGLELTRELIAGRPAEVLPGAAAGAELLVLGSRGLGRLGGFLVGSVGQAVVAAARTPVVLVRAGERAADEHLPAAGNGTAPAFRPVVLGVDTDEPNDAVIAFAFEEAARRGAPLHVVQSWMLPPYTVHAVVASADLYDLYVREMAALLTEKLAPWREKHPSVEVVEISRTGGAADHLLDAAAQASLVVVGRRERRAPLGIHIGPVTHAVMHHATVPVAVVAHA</sequence>
<accession>A0ABV3EQA8</accession>
<dbReference type="PRINTS" id="PR01438">
    <property type="entry name" value="UNVRSLSTRESS"/>
</dbReference>
<dbReference type="InterPro" id="IPR014729">
    <property type="entry name" value="Rossmann-like_a/b/a_fold"/>
</dbReference>
<dbReference type="PANTHER" id="PTHR46268:SF6">
    <property type="entry name" value="UNIVERSAL STRESS PROTEIN UP12"/>
    <property type="match status" value="1"/>
</dbReference>
<dbReference type="Pfam" id="PF00582">
    <property type="entry name" value="Usp"/>
    <property type="match status" value="2"/>
</dbReference>
<feature type="domain" description="UspA" evidence="2">
    <location>
        <begin position="159"/>
        <end position="296"/>
    </location>
</feature>
<feature type="domain" description="UspA" evidence="2">
    <location>
        <begin position="1"/>
        <end position="138"/>
    </location>
</feature>
<dbReference type="PANTHER" id="PTHR46268">
    <property type="entry name" value="STRESS RESPONSE PROTEIN NHAX"/>
    <property type="match status" value="1"/>
</dbReference>
<organism evidence="3 4">
    <name type="scientific">Streptomyces chilikensis</name>
    <dbReference type="NCBI Taxonomy" id="1194079"/>
    <lineage>
        <taxon>Bacteria</taxon>
        <taxon>Bacillati</taxon>
        <taxon>Actinomycetota</taxon>
        <taxon>Actinomycetes</taxon>
        <taxon>Kitasatosporales</taxon>
        <taxon>Streptomycetaceae</taxon>
        <taxon>Streptomyces</taxon>
    </lineage>
</organism>
<comment type="caution">
    <text evidence="3">The sequence shown here is derived from an EMBL/GenBank/DDBJ whole genome shotgun (WGS) entry which is preliminary data.</text>
</comment>
<proteinExistence type="inferred from homology"/>
<dbReference type="Proteomes" id="UP001551584">
    <property type="component" value="Unassembled WGS sequence"/>
</dbReference>
<keyword evidence="4" id="KW-1185">Reference proteome</keyword>
<reference evidence="3 4" key="1">
    <citation type="submission" date="2024-06" db="EMBL/GenBank/DDBJ databases">
        <title>The Natural Products Discovery Center: Release of the First 8490 Sequenced Strains for Exploring Actinobacteria Biosynthetic Diversity.</title>
        <authorList>
            <person name="Kalkreuter E."/>
            <person name="Kautsar S.A."/>
            <person name="Yang D."/>
            <person name="Bader C.D."/>
            <person name="Teijaro C.N."/>
            <person name="Fluegel L."/>
            <person name="Davis C.M."/>
            <person name="Simpson J.R."/>
            <person name="Lauterbach L."/>
            <person name="Steele A.D."/>
            <person name="Gui C."/>
            <person name="Meng S."/>
            <person name="Li G."/>
            <person name="Viehrig K."/>
            <person name="Ye F."/>
            <person name="Su P."/>
            <person name="Kiefer A.F."/>
            <person name="Nichols A."/>
            <person name="Cepeda A.J."/>
            <person name="Yan W."/>
            <person name="Fan B."/>
            <person name="Jiang Y."/>
            <person name="Adhikari A."/>
            <person name="Zheng C.-J."/>
            <person name="Schuster L."/>
            <person name="Cowan T.M."/>
            <person name="Smanski M.J."/>
            <person name="Chevrette M.G."/>
            <person name="De Carvalho L.P.S."/>
            <person name="Shen B."/>
        </authorList>
    </citation>
    <scope>NUCLEOTIDE SEQUENCE [LARGE SCALE GENOMIC DNA]</scope>
    <source>
        <strain evidence="3 4">NPDC048117</strain>
    </source>
</reference>
<comment type="similarity">
    <text evidence="1">Belongs to the universal stress protein A family.</text>
</comment>
<dbReference type="InterPro" id="IPR006015">
    <property type="entry name" value="Universal_stress_UspA"/>
</dbReference>
<dbReference type="SUPFAM" id="SSF52402">
    <property type="entry name" value="Adenine nucleotide alpha hydrolases-like"/>
    <property type="match status" value="2"/>
</dbReference>
<gene>
    <name evidence="3" type="ORF">AB0D95_14280</name>
</gene>
<dbReference type="EMBL" id="JBEZNA010000027">
    <property type="protein sequence ID" value="MEU9578406.1"/>
    <property type="molecule type" value="Genomic_DNA"/>
</dbReference>
<evidence type="ECO:0000313" key="3">
    <source>
        <dbReference type="EMBL" id="MEU9578406.1"/>
    </source>
</evidence>
<evidence type="ECO:0000256" key="1">
    <source>
        <dbReference type="ARBA" id="ARBA00008791"/>
    </source>
</evidence>
<protein>
    <submittedName>
        <fullName evidence="3">Universal stress protein</fullName>
    </submittedName>
</protein>
<dbReference type="InterPro" id="IPR006016">
    <property type="entry name" value="UspA"/>
</dbReference>